<evidence type="ECO:0000313" key="2">
    <source>
        <dbReference type="EMBL" id="MBC6451133.1"/>
    </source>
</evidence>
<dbReference type="SUPFAM" id="SSF55729">
    <property type="entry name" value="Acyl-CoA N-acyltransferases (Nat)"/>
    <property type="match status" value="1"/>
</dbReference>
<comment type="caution">
    <text evidence="2">The sequence shown here is derived from an EMBL/GenBank/DDBJ whole genome shotgun (WGS) entry which is preliminary data.</text>
</comment>
<dbReference type="EMBL" id="JABVED010000024">
    <property type="protein sequence ID" value="MBC6451133.1"/>
    <property type="molecule type" value="Genomic_DNA"/>
</dbReference>
<dbReference type="InterPro" id="IPR000182">
    <property type="entry name" value="GNAT_dom"/>
</dbReference>
<gene>
    <name evidence="2" type="ORF">GPZ80_28620</name>
</gene>
<dbReference type="PANTHER" id="PTHR43441">
    <property type="entry name" value="RIBOSOMAL-PROTEIN-SERINE ACETYLTRANSFERASE"/>
    <property type="match status" value="1"/>
</dbReference>
<reference evidence="2 3" key="1">
    <citation type="submission" date="2020-06" db="EMBL/GenBank/DDBJ databases">
        <title>Actinokineospora xiongansis sp. nov., isolated from soil of Baiyangdian.</title>
        <authorList>
            <person name="Zhang X."/>
        </authorList>
    </citation>
    <scope>NUCLEOTIDE SEQUENCE [LARGE SCALE GENOMIC DNA]</scope>
    <source>
        <strain evidence="2 3">HBU206404</strain>
    </source>
</reference>
<dbReference type="RefSeq" id="WP_187224207.1">
    <property type="nucleotide sequence ID" value="NZ_JABVED010000024.1"/>
</dbReference>
<dbReference type="InterPro" id="IPR016181">
    <property type="entry name" value="Acyl_CoA_acyltransferase"/>
</dbReference>
<evidence type="ECO:0000259" key="1">
    <source>
        <dbReference type="PROSITE" id="PS51186"/>
    </source>
</evidence>
<sequence length="222" mass="24402">MLIDHFPVLGLRLTTPRLELRLPSDTELSALGDLAGAGIHGPDEMPFIVPWTTRPPAEVARSVIQRHWQQLGEWSPENWSLNLAVFRDGVPVGRQNIRARDFAVTREVSTGSWLGKRHHGQGIGTEMRAAVLHLAFAGLGAEDAVSAAFPTNIASHAVSRKLGYRPDGVERLVVDGKLLIDQRLRLSRADWERHRTVPVAVDGLDRCLPLFGVPTTEAAARP</sequence>
<dbReference type="PROSITE" id="PS51186">
    <property type="entry name" value="GNAT"/>
    <property type="match status" value="1"/>
</dbReference>
<evidence type="ECO:0000313" key="3">
    <source>
        <dbReference type="Proteomes" id="UP000734823"/>
    </source>
</evidence>
<feature type="domain" description="N-acetyltransferase" evidence="1">
    <location>
        <begin position="18"/>
        <end position="185"/>
    </location>
</feature>
<name>A0ABR7LF67_9PSEU</name>
<dbReference type="InterPro" id="IPR051908">
    <property type="entry name" value="Ribosomal_N-acetyltransferase"/>
</dbReference>
<accession>A0ABR7LF67</accession>
<proteinExistence type="predicted"/>
<keyword evidence="3" id="KW-1185">Reference proteome</keyword>
<organism evidence="2 3">
    <name type="scientific">Actinokineospora xionganensis</name>
    <dbReference type="NCBI Taxonomy" id="2684470"/>
    <lineage>
        <taxon>Bacteria</taxon>
        <taxon>Bacillati</taxon>
        <taxon>Actinomycetota</taxon>
        <taxon>Actinomycetes</taxon>
        <taxon>Pseudonocardiales</taxon>
        <taxon>Pseudonocardiaceae</taxon>
        <taxon>Actinokineospora</taxon>
    </lineage>
</organism>
<dbReference type="Proteomes" id="UP000734823">
    <property type="component" value="Unassembled WGS sequence"/>
</dbReference>
<dbReference type="PANTHER" id="PTHR43441:SF11">
    <property type="entry name" value="RIBOSOMAL-PROTEIN-SERINE ACETYLTRANSFERASE"/>
    <property type="match status" value="1"/>
</dbReference>
<dbReference type="Gene3D" id="3.40.630.30">
    <property type="match status" value="1"/>
</dbReference>
<dbReference type="Pfam" id="PF13302">
    <property type="entry name" value="Acetyltransf_3"/>
    <property type="match status" value="1"/>
</dbReference>
<protein>
    <submittedName>
        <fullName evidence="2">GNAT family N-acetyltransferase</fullName>
    </submittedName>
</protein>